<dbReference type="InterPro" id="IPR052491">
    <property type="entry name" value="TNFRSF10"/>
</dbReference>
<evidence type="ECO:0000256" key="8">
    <source>
        <dbReference type="ARBA" id="ARBA00023180"/>
    </source>
</evidence>
<feature type="disulfide bond" evidence="9">
    <location>
        <begin position="87"/>
        <end position="105"/>
    </location>
</feature>
<dbReference type="Gene3D" id="2.10.50.10">
    <property type="entry name" value="Tumor Necrosis Factor Receptor, subunit A, domain 2"/>
    <property type="match status" value="3"/>
</dbReference>
<evidence type="ECO:0000256" key="3">
    <source>
        <dbReference type="ARBA" id="ARBA00022729"/>
    </source>
</evidence>
<feature type="transmembrane region" description="Helical" evidence="10">
    <location>
        <begin position="159"/>
        <end position="180"/>
    </location>
</feature>
<accession>A0A9D3SGY7</accession>
<dbReference type="GO" id="GO:0036462">
    <property type="term" value="P:TRAIL-activated apoptotic signaling pathway"/>
    <property type="evidence" value="ECO:0007669"/>
    <property type="project" value="TreeGrafter"/>
</dbReference>
<protein>
    <recommendedName>
        <fullName evidence="16">Tumor necrosis factor receptor superfamily member 10B-like</fullName>
    </recommendedName>
</protein>
<dbReference type="AlphaFoldDB" id="A0A9D3SGY7"/>
<evidence type="ECO:0008006" key="16">
    <source>
        <dbReference type="Google" id="ProtNLM"/>
    </source>
</evidence>
<evidence type="ECO:0000256" key="1">
    <source>
        <dbReference type="ARBA" id="ARBA00004370"/>
    </source>
</evidence>
<dbReference type="GO" id="GO:0004888">
    <property type="term" value="F:transmembrane signaling receptor activity"/>
    <property type="evidence" value="ECO:0007669"/>
    <property type="project" value="UniProtKB-ARBA"/>
</dbReference>
<keyword evidence="10" id="KW-0812">Transmembrane</keyword>
<feature type="repeat" description="TNFR-Cys" evidence="9">
    <location>
        <begin position="106"/>
        <end position="146"/>
    </location>
</feature>
<evidence type="ECO:0000313" key="15">
    <source>
        <dbReference type="Proteomes" id="UP000824219"/>
    </source>
</evidence>
<keyword evidence="7" id="KW-0675">Receptor</keyword>
<sequence>MRHVISLLILWTWTWSSSWSQMEQYAVCLGGAGYTLNGICCLNCPAGTFVKEACNKDTEKSVCHQCESDTYTEHDNGISSCLKCTKCRPDQELVEPCNSTRNTRCECKVGSFCLPDQACEVCKTCRKCKEDEEMVQSCTAHSNTVCQKKGSISASTSTVAIISFVAVIMIIVIIGCILYWRPLARCKKAVASRWPRGMCKMCIESGSDLVEVKQTGKNGSLEDGAQSQPFITLTQMVGEGTVEDEGLGKSLSSTTASSQSSLTVCPLTSEPGLSHLMLQQLNTLQENQKPRRLVPVNGDDSLRKSFDLFGEIDVNFHKRFFRLLGLNDNAIRSAEMTWCSPEDRVYELLKIWMEKEGMKADFNRLITDLHSLNQRLSAENITAKAIEFGYFRYEDD</sequence>
<evidence type="ECO:0000256" key="5">
    <source>
        <dbReference type="ARBA" id="ARBA00023136"/>
    </source>
</evidence>
<feature type="domain" description="TNFR-Cys" evidence="13">
    <location>
        <begin position="65"/>
        <end position="105"/>
    </location>
</feature>
<dbReference type="InterPro" id="IPR011029">
    <property type="entry name" value="DEATH-like_dom_sf"/>
</dbReference>
<feature type="domain" description="TNFR-Cys" evidence="13">
    <location>
        <begin position="106"/>
        <end position="146"/>
    </location>
</feature>
<dbReference type="SUPFAM" id="SSF47986">
    <property type="entry name" value="DEATH domain"/>
    <property type="match status" value="1"/>
</dbReference>
<keyword evidence="5 10" id="KW-0472">Membrane</keyword>
<dbReference type="CDD" id="cd08315">
    <property type="entry name" value="Death_TRAILR_DR4_DR5"/>
    <property type="match status" value="1"/>
</dbReference>
<dbReference type="FunFam" id="2.10.50.10:FF:000004">
    <property type="entry name" value="Tumor necrosis factor receptor superfamily member 6"/>
    <property type="match status" value="1"/>
</dbReference>
<feature type="signal peptide" evidence="11">
    <location>
        <begin position="1"/>
        <end position="20"/>
    </location>
</feature>
<evidence type="ECO:0000256" key="7">
    <source>
        <dbReference type="ARBA" id="ARBA00023170"/>
    </source>
</evidence>
<evidence type="ECO:0000259" key="12">
    <source>
        <dbReference type="PROSITE" id="PS50017"/>
    </source>
</evidence>
<keyword evidence="6 9" id="KW-1015">Disulfide bond</keyword>
<evidence type="ECO:0000256" key="10">
    <source>
        <dbReference type="SAM" id="Phobius"/>
    </source>
</evidence>
<evidence type="ECO:0000256" key="9">
    <source>
        <dbReference type="PROSITE-ProRule" id="PRU00206"/>
    </source>
</evidence>
<dbReference type="PANTHER" id="PTHR46330">
    <property type="entry name" value="TUMOR NECROSIS FACTOR RECEPTOR SUPERFAMILY MEMBER 10B"/>
    <property type="match status" value="1"/>
</dbReference>
<keyword evidence="3 11" id="KW-0732">Signal</keyword>
<keyword evidence="2" id="KW-0053">Apoptosis</keyword>
<evidence type="ECO:0000259" key="13">
    <source>
        <dbReference type="PROSITE" id="PS50050"/>
    </source>
</evidence>
<dbReference type="Gene3D" id="1.10.533.10">
    <property type="entry name" value="Death Domain, Fas"/>
    <property type="match status" value="1"/>
</dbReference>
<organism evidence="14 15">
    <name type="scientific">Hemibagrus wyckioides</name>
    <dbReference type="NCBI Taxonomy" id="337641"/>
    <lineage>
        <taxon>Eukaryota</taxon>
        <taxon>Metazoa</taxon>
        <taxon>Chordata</taxon>
        <taxon>Craniata</taxon>
        <taxon>Vertebrata</taxon>
        <taxon>Euteleostomi</taxon>
        <taxon>Actinopterygii</taxon>
        <taxon>Neopterygii</taxon>
        <taxon>Teleostei</taxon>
        <taxon>Ostariophysi</taxon>
        <taxon>Siluriformes</taxon>
        <taxon>Bagridae</taxon>
        <taxon>Hemibagrus</taxon>
    </lineage>
</organism>
<feature type="disulfide bond" evidence="9">
    <location>
        <begin position="66"/>
        <end position="81"/>
    </location>
</feature>
<feature type="disulfide bond" evidence="9">
    <location>
        <begin position="125"/>
        <end position="138"/>
    </location>
</feature>
<comment type="subcellular location">
    <subcellularLocation>
        <location evidence="1">Membrane</location>
    </subcellularLocation>
</comment>
<feature type="repeat" description="TNFR-Cys" evidence="9">
    <location>
        <begin position="65"/>
        <end position="105"/>
    </location>
</feature>
<keyword evidence="8" id="KW-0325">Glycoprotein</keyword>
<dbReference type="InterPro" id="IPR000488">
    <property type="entry name" value="Death_dom"/>
</dbReference>
<dbReference type="InterPro" id="IPR034029">
    <property type="entry name" value="TNFRSF10A/B_death"/>
</dbReference>
<dbReference type="InterPro" id="IPR001368">
    <property type="entry name" value="TNFR/NGFR_Cys_rich_reg"/>
</dbReference>
<dbReference type="Pfam" id="PF00020">
    <property type="entry name" value="TNFR_c6"/>
    <property type="match status" value="2"/>
</dbReference>
<reference evidence="14 15" key="1">
    <citation type="submission" date="2021-06" db="EMBL/GenBank/DDBJ databases">
        <title>Chromosome-level genome assembly of the red-tail catfish (Hemibagrus wyckioides).</title>
        <authorList>
            <person name="Shao F."/>
        </authorList>
    </citation>
    <scope>NUCLEOTIDE SEQUENCE [LARGE SCALE GENOMIC DNA]</scope>
    <source>
        <strain evidence="14">EC202008001</strain>
        <tissue evidence="14">Blood</tissue>
    </source>
</reference>
<comment type="caution">
    <text evidence="14">The sequence shown here is derived from an EMBL/GenBank/DDBJ whole genome shotgun (WGS) entry which is preliminary data.</text>
</comment>
<dbReference type="Pfam" id="PF00531">
    <property type="entry name" value="Death"/>
    <property type="match status" value="1"/>
</dbReference>
<evidence type="ECO:0000313" key="14">
    <source>
        <dbReference type="EMBL" id="KAG7318589.1"/>
    </source>
</evidence>
<dbReference type="GO" id="GO:0005886">
    <property type="term" value="C:plasma membrane"/>
    <property type="evidence" value="ECO:0007669"/>
    <property type="project" value="TreeGrafter"/>
</dbReference>
<evidence type="ECO:0000256" key="6">
    <source>
        <dbReference type="ARBA" id="ARBA00023157"/>
    </source>
</evidence>
<feature type="disulfide bond" evidence="9">
    <location>
        <begin position="84"/>
        <end position="97"/>
    </location>
</feature>
<keyword evidence="15" id="KW-1185">Reference proteome</keyword>
<dbReference type="GO" id="GO:0043065">
    <property type="term" value="P:positive regulation of apoptotic process"/>
    <property type="evidence" value="ECO:0007669"/>
    <property type="project" value="TreeGrafter"/>
</dbReference>
<dbReference type="PROSITE" id="PS00652">
    <property type="entry name" value="TNFR_NGFR_1"/>
    <property type="match status" value="1"/>
</dbReference>
<dbReference type="Proteomes" id="UP000824219">
    <property type="component" value="Linkage Group LG22"/>
</dbReference>
<dbReference type="SUPFAM" id="SSF57586">
    <property type="entry name" value="TNF receptor-like"/>
    <property type="match status" value="2"/>
</dbReference>
<keyword evidence="4" id="KW-0677">Repeat</keyword>
<dbReference type="PROSITE" id="PS50017">
    <property type="entry name" value="DEATH_DOMAIN"/>
    <property type="match status" value="1"/>
</dbReference>
<dbReference type="PANTHER" id="PTHR46330:SF6">
    <property type="entry name" value="HEMATOPOIETIC DEATH RECEPTOR-RELATED"/>
    <property type="match status" value="1"/>
</dbReference>
<evidence type="ECO:0000256" key="11">
    <source>
        <dbReference type="SAM" id="SignalP"/>
    </source>
</evidence>
<feature type="disulfide bond" evidence="9">
    <location>
        <begin position="107"/>
        <end position="122"/>
    </location>
</feature>
<gene>
    <name evidence="14" type="ORF">KOW79_018344</name>
</gene>
<dbReference type="EMBL" id="JAHKSW010000022">
    <property type="protein sequence ID" value="KAG7318589.1"/>
    <property type="molecule type" value="Genomic_DNA"/>
</dbReference>
<feature type="chain" id="PRO_5038832683" description="Tumor necrosis factor receptor superfamily member 10B-like" evidence="11">
    <location>
        <begin position="21"/>
        <end position="396"/>
    </location>
</feature>
<proteinExistence type="predicted"/>
<dbReference type="PROSITE" id="PS50050">
    <property type="entry name" value="TNFR_NGFR_2"/>
    <property type="match status" value="2"/>
</dbReference>
<dbReference type="GO" id="GO:0009986">
    <property type="term" value="C:cell surface"/>
    <property type="evidence" value="ECO:0007669"/>
    <property type="project" value="TreeGrafter"/>
</dbReference>
<evidence type="ECO:0000256" key="4">
    <source>
        <dbReference type="ARBA" id="ARBA00022737"/>
    </source>
</evidence>
<feature type="domain" description="Death" evidence="12">
    <location>
        <begin position="318"/>
        <end position="385"/>
    </location>
</feature>
<dbReference type="SMART" id="SM00208">
    <property type="entry name" value="TNFR"/>
    <property type="match status" value="3"/>
</dbReference>
<feature type="disulfide bond" evidence="9">
    <location>
        <begin position="128"/>
        <end position="146"/>
    </location>
</feature>
<name>A0A9D3SGY7_9TELE</name>
<evidence type="ECO:0000256" key="2">
    <source>
        <dbReference type="ARBA" id="ARBA00022703"/>
    </source>
</evidence>
<dbReference type="OrthoDB" id="8848202at2759"/>
<keyword evidence="10" id="KW-1133">Transmembrane helix</keyword>